<evidence type="ECO:0000313" key="15">
    <source>
        <dbReference type="Proteomes" id="UP000792457"/>
    </source>
</evidence>
<organism evidence="14 15">
    <name type="scientific">Ladona fulva</name>
    <name type="common">Scarce chaser dragonfly</name>
    <name type="synonym">Libellula fulva</name>
    <dbReference type="NCBI Taxonomy" id="123851"/>
    <lineage>
        <taxon>Eukaryota</taxon>
        <taxon>Metazoa</taxon>
        <taxon>Ecdysozoa</taxon>
        <taxon>Arthropoda</taxon>
        <taxon>Hexapoda</taxon>
        <taxon>Insecta</taxon>
        <taxon>Pterygota</taxon>
        <taxon>Palaeoptera</taxon>
        <taxon>Odonata</taxon>
        <taxon>Epiprocta</taxon>
        <taxon>Anisoptera</taxon>
        <taxon>Libelluloidea</taxon>
        <taxon>Libellulidae</taxon>
        <taxon>Ladona</taxon>
    </lineage>
</organism>
<evidence type="ECO:0000256" key="3">
    <source>
        <dbReference type="ARBA" id="ARBA00004174"/>
    </source>
</evidence>
<keyword evidence="9" id="KW-0492">Microsome</keyword>
<keyword evidence="13" id="KW-0472">Membrane</keyword>
<keyword evidence="12" id="KW-0503">Monooxygenase</keyword>
<evidence type="ECO:0008006" key="16">
    <source>
        <dbReference type="Google" id="ProtNLM"/>
    </source>
</evidence>
<dbReference type="PRINTS" id="PR00463">
    <property type="entry name" value="EP450I"/>
</dbReference>
<evidence type="ECO:0000256" key="10">
    <source>
        <dbReference type="ARBA" id="ARBA00023002"/>
    </source>
</evidence>
<keyword evidence="10" id="KW-0560">Oxidoreductase</keyword>
<evidence type="ECO:0000256" key="1">
    <source>
        <dbReference type="ARBA" id="ARBA00001971"/>
    </source>
</evidence>
<dbReference type="OrthoDB" id="1055148at2759"/>
<evidence type="ECO:0000256" key="6">
    <source>
        <dbReference type="ARBA" id="ARBA00022617"/>
    </source>
</evidence>
<dbReference type="GO" id="GO:0008395">
    <property type="term" value="F:steroid hydroxylase activity"/>
    <property type="evidence" value="ECO:0007669"/>
    <property type="project" value="TreeGrafter"/>
</dbReference>
<keyword evidence="7" id="KW-0479">Metal-binding</keyword>
<comment type="subcellular location">
    <subcellularLocation>
        <location evidence="4">Endoplasmic reticulum membrane</location>
        <topology evidence="4">Peripheral membrane protein</topology>
    </subcellularLocation>
    <subcellularLocation>
        <location evidence="3">Microsome membrane</location>
        <topology evidence="3">Peripheral membrane protein</topology>
    </subcellularLocation>
</comment>
<dbReference type="GO" id="GO:0006082">
    <property type="term" value="P:organic acid metabolic process"/>
    <property type="evidence" value="ECO:0007669"/>
    <property type="project" value="TreeGrafter"/>
</dbReference>
<dbReference type="AlphaFoldDB" id="A0A8K0JW68"/>
<evidence type="ECO:0000256" key="12">
    <source>
        <dbReference type="ARBA" id="ARBA00023033"/>
    </source>
</evidence>
<dbReference type="SUPFAM" id="SSF48264">
    <property type="entry name" value="Cytochrome P450"/>
    <property type="match status" value="1"/>
</dbReference>
<dbReference type="InterPro" id="IPR050182">
    <property type="entry name" value="Cytochrome_P450_fam2"/>
</dbReference>
<evidence type="ECO:0000256" key="4">
    <source>
        <dbReference type="ARBA" id="ARBA00004406"/>
    </source>
</evidence>
<dbReference type="Proteomes" id="UP000792457">
    <property type="component" value="Unassembled WGS sequence"/>
</dbReference>
<keyword evidence="6" id="KW-0349">Heme</keyword>
<reference evidence="14" key="2">
    <citation type="submission" date="2017-10" db="EMBL/GenBank/DDBJ databases">
        <title>Ladona fulva Genome sequencing and assembly.</title>
        <authorList>
            <person name="Murali S."/>
            <person name="Richards S."/>
            <person name="Bandaranaike D."/>
            <person name="Bellair M."/>
            <person name="Blankenburg K."/>
            <person name="Chao H."/>
            <person name="Dinh H."/>
            <person name="Doddapaneni H."/>
            <person name="Dugan-Rocha S."/>
            <person name="Elkadiri S."/>
            <person name="Gnanaolivu R."/>
            <person name="Hernandez B."/>
            <person name="Skinner E."/>
            <person name="Javaid M."/>
            <person name="Lee S."/>
            <person name="Li M."/>
            <person name="Ming W."/>
            <person name="Munidasa M."/>
            <person name="Muniz J."/>
            <person name="Nguyen L."/>
            <person name="Hughes D."/>
            <person name="Osuji N."/>
            <person name="Pu L.-L."/>
            <person name="Puazo M."/>
            <person name="Qu C."/>
            <person name="Quiroz J."/>
            <person name="Raj R."/>
            <person name="Weissenberger G."/>
            <person name="Xin Y."/>
            <person name="Zou X."/>
            <person name="Han Y."/>
            <person name="Worley K."/>
            <person name="Muzny D."/>
            <person name="Gibbs R."/>
        </authorList>
    </citation>
    <scope>NUCLEOTIDE SEQUENCE</scope>
    <source>
        <strain evidence="14">Sampled in the wild</strain>
    </source>
</reference>
<dbReference type="Gene3D" id="1.10.630.10">
    <property type="entry name" value="Cytochrome P450"/>
    <property type="match status" value="1"/>
</dbReference>
<dbReference type="EMBL" id="KZ308173">
    <property type="protein sequence ID" value="KAG8223772.1"/>
    <property type="molecule type" value="Genomic_DNA"/>
</dbReference>
<reference evidence="14" key="1">
    <citation type="submission" date="2013-04" db="EMBL/GenBank/DDBJ databases">
        <authorList>
            <person name="Qu J."/>
            <person name="Murali S.C."/>
            <person name="Bandaranaike D."/>
            <person name="Bellair M."/>
            <person name="Blankenburg K."/>
            <person name="Chao H."/>
            <person name="Dinh H."/>
            <person name="Doddapaneni H."/>
            <person name="Downs B."/>
            <person name="Dugan-Rocha S."/>
            <person name="Elkadiri S."/>
            <person name="Gnanaolivu R.D."/>
            <person name="Hernandez B."/>
            <person name="Javaid M."/>
            <person name="Jayaseelan J.C."/>
            <person name="Lee S."/>
            <person name="Li M."/>
            <person name="Ming W."/>
            <person name="Munidasa M."/>
            <person name="Muniz J."/>
            <person name="Nguyen L."/>
            <person name="Ongeri F."/>
            <person name="Osuji N."/>
            <person name="Pu L.-L."/>
            <person name="Puazo M."/>
            <person name="Qu C."/>
            <person name="Quiroz J."/>
            <person name="Raj R."/>
            <person name="Weissenberger G."/>
            <person name="Xin Y."/>
            <person name="Zou X."/>
            <person name="Han Y."/>
            <person name="Richards S."/>
            <person name="Worley K."/>
            <person name="Muzny D."/>
            <person name="Gibbs R."/>
        </authorList>
    </citation>
    <scope>NUCLEOTIDE SEQUENCE</scope>
    <source>
        <strain evidence="14">Sampled in the wild</strain>
    </source>
</reference>
<dbReference type="InterPro" id="IPR036396">
    <property type="entry name" value="Cyt_P450_sf"/>
</dbReference>
<dbReference type="InterPro" id="IPR002401">
    <property type="entry name" value="Cyt_P450_E_grp-I"/>
</dbReference>
<dbReference type="GO" id="GO:0016712">
    <property type="term" value="F:oxidoreductase activity, acting on paired donors, with incorporation or reduction of molecular oxygen, reduced flavin or flavoprotein as one donor, and incorporation of one atom of oxygen"/>
    <property type="evidence" value="ECO:0007669"/>
    <property type="project" value="TreeGrafter"/>
</dbReference>
<keyword evidence="15" id="KW-1185">Reference proteome</keyword>
<comment type="cofactor">
    <cofactor evidence="1">
        <name>heme</name>
        <dbReference type="ChEBI" id="CHEBI:30413"/>
    </cofactor>
</comment>
<sequence length="424" mass="48138">MAEAARRYGAIVGIFNGNEPVILVSGLEAIKEVSYREEFSGRPKTLIQKSDKGSYEKWKVQRRFTLRHLRDLGFGKQTLEEIVHEELLEIFSLVEKVSGGEKTGWPNLVTVHDVIGSSRINVLWCIVAGKRYSISDPFINEVLDCAVKLFRLCESGGGSIISKLFPFLGTFPRLMHYRKRVQTFLMEEIRKHKESLDSNSPRDFIDVYLTEMEKQKFNKQSTFEERQLVETCLDLFVAGSDSSFSLLVFSILFMVLYPDVQLQVQDEIDRIIGRDRLPSLSDKASLPYVEATMSEILRRSSVAPLGVPHAILGCSKDVKLQGYILPKDARVILNLYGLHHDPKIWGDPDNFRPERFLDENGKHIKHEALLPFGFGKTAVLFPEEWTQRTQGSKVGGAMDEGRPGYVITETFLAVRCLEGSTMQK</sequence>
<keyword evidence="8" id="KW-0256">Endoplasmic reticulum</keyword>
<comment type="similarity">
    <text evidence="5">Belongs to the cytochrome P450 family.</text>
</comment>
<dbReference type="Pfam" id="PF00067">
    <property type="entry name" value="p450"/>
    <property type="match status" value="1"/>
</dbReference>
<dbReference type="FunFam" id="1.10.630.10:FF:000238">
    <property type="entry name" value="Cytochrome P450 2A6"/>
    <property type="match status" value="1"/>
</dbReference>
<evidence type="ECO:0000256" key="8">
    <source>
        <dbReference type="ARBA" id="ARBA00022824"/>
    </source>
</evidence>
<evidence type="ECO:0000313" key="14">
    <source>
        <dbReference type="EMBL" id="KAG8223772.1"/>
    </source>
</evidence>
<evidence type="ECO:0000256" key="11">
    <source>
        <dbReference type="ARBA" id="ARBA00023004"/>
    </source>
</evidence>
<accession>A0A8K0JW68</accession>
<evidence type="ECO:0000256" key="13">
    <source>
        <dbReference type="ARBA" id="ARBA00023136"/>
    </source>
</evidence>
<dbReference type="PANTHER" id="PTHR24300:SF376">
    <property type="entry name" value="CYTOCHROME P450 15A1"/>
    <property type="match status" value="1"/>
</dbReference>
<dbReference type="PANTHER" id="PTHR24300">
    <property type="entry name" value="CYTOCHROME P450 508A4-RELATED"/>
    <property type="match status" value="1"/>
</dbReference>
<dbReference type="GO" id="GO:0005506">
    <property type="term" value="F:iron ion binding"/>
    <property type="evidence" value="ECO:0007669"/>
    <property type="project" value="InterPro"/>
</dbReference>
<dbReference type="GO" id="GO:0006805">
    <property type="term" value="P:xenobiotic metabolic process"/>
    <property type="evidence" value="ECO:0007669"/>
    <property type="project" value="TreeGrafter"/>
</dbReference>
<comment type="caution">
    <text evidence="14">The sequence shown here is derived from an EMBL/GenBank/DDBJ whole genome shotgun (WGS) entry which is preliminary data.</text>
</comment>
<comment type="function">
    <text evidence="2">May be involved in the metabolism of insect hormones and in the breakdown of synthetic insecticides.</text>
</comment>
<evidence type="ECO:0000256" key="5">
    <source>
        <dbReference type="ARBA" id="ARBA00010617"/>
    </source>
</evidence>
<protein>
    <recommendedName>
        <fullName evidence="16">Cytochrome P450</fullName>
    </recommendedName>
</protein>
<dbReference type="GO" id="GO:0020037">
    <property type="term" value="F:heme binding"/>
    <property type="evidence" value="ECO:0007669"/>
    <property type="project" value="InterPro"/>
</dbReference>
<name>A0A8K0JW68_LADFU</name>
<evidence type="ECO:0000256" key="2">
    <source>
        <dbReference type="ARBA" id="ARBA00003690"/>
    </source>
</evidence>
<dbReference type="InterPro" id="IPR001128">
    <property type="entry name" value="Cyt_P450"/>
</dbReference>
<evidence type="ECO:0000256" key="9">
    <source>
        <dbReference type="ARBA" id="ARBA00022848"/>
    </source>
</evidence>
<evidence type="ECO:0000256" key="7">
    <source>
        <dbReference type="ARBA" id="ARBA00022723"/>
    </source>
</evidence>
<proteinExistence type="inferred from homology"/>
<keyword evidence="11" id="KW-0408">Iron</keyword>
<gene>
    <name evidence="14" type="ORF">J437_LFUL001492</name>
</gene>
<dbReference type="GO" id="GO:0005789">
    <property type="term" value="C:endoplasmic reticulum membrane"/>
    <property type="evidence" value="ECO:0007669"/>
    <property type="project" value="UniProtKB-SubCell"/>
</dbReference>